<sequence>MEKLDIIQPSESPWASPVVLIRKKDGSWRFCVDYRRLNKITKKDVYPLPRIDDTLDCLRVMCSLVWIDEKGGYTIEPSFIHLSLHFHSPKETPIKLANGSSINFIDAPGLIKIEHIVLPKQENLKRTTATTIV</sequence>
<dbReference type="EMBL" id="CP092868">
    <property type="protein sequence ID" value="UYV68801.1"/>
    <property type="molecule type" value="Genomic_DNA"/>
</dbReference>
<name>A0ABY6KJ10_9ARAC</name>
<accession>A0ABY6KJ10</accession>
<dbReference type="CDD" id="cd01647">
    <property type="entry name" value="RT_LTR"/>
    <property type="match status" value="1"/>
</dbReference>
<proteinExistence type="predicted"/>
<gene>
    <name evidence="1" type="ORF">LAZ67_6000903</name>
</gene>
<evidence type="ECO:0000313" key="1">
    <source>
        <dbReference type="EMBL" id="UYV68801.1"/>
    </source>
</evidence>
<protein>
    <submittedName>
        <fullName evidence="1">K02A2.6-like</fullName>
    </submittedName>
</protein>
<dbReference type="SUPFAM" id="SSF56672">
    <property type="entry name" value="DNA/RNA polymerases"/>
    <property type="match status" value="1"/>
</dbReference>
<dbReference type="PANTHER" id="PTHR24559:SF444">
    <property type="entry name" value="REVERSE TRANSCRIPTASE DOMAIN-CONTAINING PROTEIN"/>
    <property type="match status" value="1"/>
</dbReference>
<dbReference type="InterPro" id="IPR043502">
    <property type="entry name" value="DNA/RNA_pol_sf"/>
</dbReference>
<dbReference type="Gene3D" id="3.10.10.10">
    <property type="entry name" value="HIV Type 1 Reverse Transcriptase, subunit A, domain 1"/>
    <property type="match status" value="1"/>
</dbReference>
<evidence type="ECO:0000313" key="2">
    <source>
        <dbReference type="Proteomes" id="UP001235939"/>
    </source>
</evidence>
<dbReference type="PANTHER" id="PTHR24559">
    <property type="entry name" value="TRANSPOSON TY3-I GAG-POL POLYPROTEIN"/>
    <property type="match status" value="1"/>
</dbReference>
<dbReference type="InterPro" id="IPR053134">
    <property type="entry name" value="RNA-dir_DNA_polymerase"/>
</dbReference>
<keyword evidence="2" id="KW-1185">Reference proteome</keyword>
<organism evidence="1 2">
    <name type="scientific">Cordylochernes scorpioides</name>
    <dbReference type="NCBI Taxonomy" id="51811"/>
    <lineage>
        <taxon>Eukaryota</taxon>
        <taxon>Metazoa</taxon>
        <taxon>Ecdysozoa</taxon>
        <taxon>Arthropoda</taxon>
        <taxon>Chelicerata</taxon>
        <taxon>Arachnida</taxon>
        <taxon>Pseudoscorpiones</taxon>
        <taxon>Cheliferoidea</taxon>
        <taxon>Chernetidae</taxon>
        <taxon>Cordylochernes</taxon>
    </lineage>
</organism>
<dbReference type="Proteomes" id="UP001235939">
    <property type="component" value="Chromosome 06"/>
</dbReference>
<reference evidence="1 2" key="1">
    <citation type="submission" date="2022-01" db="EMBL/GenBank/DDBJ databases">
        <title>A chromosomal length assembly of Cordylochernes scorpioides.</title>
        <authorList>
            <person name="Zeh D."/>
            <person name="Zeh J."/>
        </authorList>
    </citation>
    <scope>NUCLEOTIDE SEQUENCE [LARGE SCALE GENOMIC DNA]</scope>
    <source>
        <strain evidence="1">IN4F17</strain>
        <tissue evidence="1">Whole Body</tissue>
    </source>
</reference>